<dbReference type="PANTHER" id="PTHR12246">
    <property type="entry name" value="PALMITOYLTRANSFERASE ZDHHC16"/>
    <property type="match status" value="1"/>
</dbReference>
<feature type="domain" description="Palmitoyltransferase DHHC" evidence="9">
    <location>
        <begin position="149"/>
        <end position="299"/>
    </location>
</feature>
<evidence type="ECO:0000256" key="7">
    <source>
        <dbReference type="ARBA" id="ARBA00023315"/>
    </source>
</evidence>
<feature type="transmembrane region" description="Helical" evidence="8">
    <location>
        <begin position="196"/>
        <end position="219"/>
    </location>
</feature>
<evidence type="ECO:0000256" key="2">
    <source>
        <dbReference type="ARBA" id="ARBA00008574"/>
    </source>
</evidence>
<dbReference type="Pfam" id="PF01529">
    <property type="entry name" value="DHHC"/>
    <property type="match status" value="1"/>
</dbReference>
<evidence type="ECO:0000313" key="10">
    <source>
        <dbReference type="EMBL" id="KAE9595365.1"/>
    </source>
</evidence>
<comment type="catalytic activity">
    <reaction evidence="8">
        <text>L-cysteinyl-[protein] + hexadecanoyl-CoA = S-hexadecanoyl-L-cysteinyl-[protein] + CoA</text>
        <dbReference type="Rhea" id="RHEA:36683"/>
        <dbReference type="Rhea" id="RHEA-COMP:10131"/>
        <dbReference type="Rhea" id="RHEA-COMP:11032"/>
        <dbReference type="ChEBI" id="CHEBI:29950"/>
        <dbReference type="ChEBI" id="CHEBI:57287"/>
        <dbReference type="ChEBI" id="CHEBI:57379"/>
        <dbReference type="ChEBI" id="CHEBI:74151"/>
        <dbReference type="EC" id="2.3.1.225"/>
    </reaction>
</comment>
<keyword evidence="6 8" id="KW-0472">Membrane</keyword>
<keyword evidence="11" id="KW-1185">Reference proteome</keyword>
<proteinExistence type="inferred from homology"/>
<dbReference type="GO" id="GO:0012505">
    <property type="term" value="C:endomembrane system"/>
    <property type="evidence" value="ECO:0007669"/>
    <property type="project" value="UniProtKB-SubCell"/>
</dbReference>
<dbReference type="EC" id="2.3.1.225" evidence="8"/>
<reference evidence="11" key="1">
    <citation type="journal article" date="2020" name="Nat. Commun.">
        <title>Genome sequence of the cluster root forming white lupin.</title>
        <authorList>
            <person name="Hufnagel B."/>
            <person name="Marques A."/>
            <person name="Soriano A."/>
            <person name="Marques L."/>
            <person name="Divol F."/>
            <person name="Doumas P."/>
            <person name="Sallet E."/>
            <person name="Mancinotti D."/>
            <person name="Carrere S."/>
            <person name="Marande W."/>
            <person name="Arribat S."/>
            <person name="Keller J."/>
            <person name="Huneau C."/>
            <person name="Blein T."/>
            <person name="Aime D."/>
            <person name="Laguerre M."/>
            <person name="Taylor J."/>
            <person name="Schubert V."/>
            <person name="Nelson M."/>
            <person name="Geu-Flores F."/>
            <person name="Crespi M."/>
            <person name="Gallardo-Guerrero K."/>
            <person name="Delaux P.-M."/>
            <person name="Salse J."/>
            <person name="Berges H."/>
            <person name="Guyot R."/>
            <person name="Gouzy J."/>
            <person name="Peret B."/>
        </authorList>
    </citation>
    <scope>NUCLEOTIDE SEQUENCE [LARGE SCALE GENOMIC DNA]</scope>
    <source>
        <strain evidence="11">cv. Amiga</strain>
    </source>
</reference>
<sequence>MASSSSPEEEQYVTEVTDNYETTCWGCGLHILLPSCASVFKCGWCGAITNEKKPKREDKCVRWRLLRDRCFLSIVVTFMLFVIFGGVWALYPIILSFNLLCGVFHSMIIAILSIATISFFSLSAFRCAGTPPNILWGSYPTVGKGDLENYTFCRYCSKPKSPRAHHCRSCGKCILDMDHHCPFIGNCVGAANHRNFIFFLISAVSSTIYVSIMAAYASSYIWPPLKYSFGRLNGASQKYLAWRVLSELVVTFLGSVLLLSSRGLVLVYLFISSVSLQIGLIVLLWQQLSYIYQGKTYLSNLSSAADNEEEKKDCQNLVRFFGFHYPATRFLPTINVTQKRHVK</sequence>
<dbReference type="EMBL" id="WOCE01000017">
    <property type="protein sequence ID" value="KAE9595365.1"/>
    <property type="molecule type" value="Genomic_DNA"/>
</dbReference>
<name>A0A6A4NYK2_LUPAL</name>
<comment type="domain">
    <text evidence="8">The DHHC domain is required for palmitoyltransferase activity.</text>
</comment>
<gene>
    <name evidence="10" type="ORF">Lalb_Chr17g0338031</name>
</gene>
<keyword evidence="5 8" id="KW-1133">Transmembrane helix</keyword>
<organism evidence="10 11">
    <name type="scientific">Lupinus albus</name>
    <name type="common">White lupine</name>
    <name type="synonym">Lupinus termis</name>
    <dbReference type="NCBI Taxonomy" id="3870"/>
    <lineage>
        <taxon>Eukaryota</taxon>
        <taxon>Viridiplantae</taxon>
        <taxon>Streptophyta</taxon>
        <taxon>Embryophyta</taxon>
        <taxon>Tracheophyta</taxon>
        <taxon>Spermatophyta</taxon>
        <taxon>Magnoliopsida</taxon>
        <taxon>eudicotyledons</taxon>
        <taxon>Gunneridae</taxon>
        <taxon>Pentapetalae</taxon>
        <taxon>rosids</taxon>
        <taxon>fabids</taxon>
        <taxon>Fabales</taxon>
        <taxon>Fabaceae</taxon>
        <taxon>Papilionoideae</taxon>
        <taxon>50 kb inversion clade</taxon>
        <taxon>genistoids sensu lato</taxon>
        <taxon>core genistoids</taxon>
        <taxon>Genisteae</taxon>
        <taxon>Lupinus</taxon>
    </lineage>
</organism>
<evidence type="ECO:0000259" key="9">
    <source>
        <dbReference type="Pfam" id="PF01529"/>
    </source>
</evidence>
<dbReference type="InterPro" id="IPR039859">
    <property type="entry name" value="PFA4/ZDH16/20/ERF2-like"/>
</dbReference>
<dbReference type="AlphaFoldDB" id="A0A6A4NYK2"/>
<dbReference type="InterPro" id="IPR001594">
    <property type="entry name" value="Palmitoyltrfase_DHHC"/>
</dbReference>
<protein>
    <recommendedName>
        <fullName evidence="8">S-acyltransferase</fullName>
        <ecNumber evidence="8">2.3.1.225</ecNumber>
    </recommendedName>
    <alternativeName>
        <fullName evidence="8">Palmitoyltransferase</fullName>
    </alternativeName>
</protein>
<dbReference type="OrthoDB" id="9909019at2759"/>
<feature type="transmembrane region" description="Helical" evidence="8">
    <location>
        <begin position="103"/>
        <end position="125"/>
    </location>
</feature>
<dbReference type="Proteomes" id="UP000447434">
    <property type="component" value="Chromosome 17"/>
</dbReference>
<evidence type="ECO:0000256" key="4">
    <source>
        <dbReference type="ARBA" id="ARBA00022692"/>
    </source>
</evidence>
<keyword evidence="3 8" id="KW-0808">Transferase</keyword>
<evidence type="ECO:0000256" key="3">
    <source>
        <dbReference type="ARBA" id="ARBA00022679"/>
    </source>
</evidence>
<dbReference type="PROSITE" id="PS50216">
    <property type="entry name" value="DHHC"/>
    <property type="match status" value="1"/>
</dbReference>
<evidence type="ECO:0000256" key="8">
    <source>
        <dbReference type="RuleBase" id="RU079119"/>
    </source>
</evidence>
<feature type="transmembrane region" description="Helical" evidence="8">
    <location>
        <begin position="266"/>
        <end position="285"/>
    </location>
</feature>
<keyword evidence="7 8" id="KW-0012">Acyltransferase</keyword>
<comment type="subcellular location">
    <subcellularLocation>
        <location evidence="1">Endomembrane system</location>
        <topology evidence="1">Multi-pass membrane protein</topology>
    </subcellularLocation>
</comment>
<evidence type="ECO:0000256" key="5">
    <source>
        <dbReference type="ARBA" id="ARBA00022989"/>
    </source>
</evidence>
<accession>A0A6A4NYK2</accession>
<keyword evidence="4 8" id="KW-0812">Transmembrane</keyword>
<evidence type="ECO:0000313" key="11">
    <source>
        <dbReference type="Proteomes" id="UP000447434"/>
    </source>
</evidence>
<comment type="similarity">
    <text evidence="2 8">Belongs to the DHHC palmitoyltransferase family.</text>
</comment>
<feature type="transmembrane region" description="Helical" evidence="8">
    <location>
        <begin position="71"/>
        <end position="91"/>
    </location>
</feature>
<comment type="caution">
    <text evidence="10">The sequence shown here is derived from an EMBL/GenBank/DDBJ whole genome shotgun (WGS) entry which is preliminary data.</text>
</comment>
<dbReference type="GO" id="GO:0019706">
    <property type="term" value="F:protein-cysteine S-palmitoyltransferase activity"/>
    <property type="evidence" value="ECO:0007669"/>
    <property type="project" value="UniProtKB-EC"/>
</dbReference>
<evidence type="ECO:0000256" key="1">
    <source>
        <dbReference type="ARBA" id="ARBA00004127"/>
    </source>
</evidence>
<evidence type="ECO:0000256" key="6">
    <source>
        <dbReference type="ARBA" id="ARBA00023136"/>
    </source>
</evidence>